<accession>A0ABY4B1N9</accession>
<gene>
    <name evidence="2" type="ORF">MTP16_16660</name>
</gene>
<feature type="chain" id="PRO_5047547670" evidence="1">
    <location>
        <begin position="31"/>
        <end position="163"/>
    </location>
</feature>
<evidence type="ECO:0000313" key="3">
    <source>
        <dbReference type="Proteomes" id="UP000831390"/>
    </source>
</evidence>
<organism evidence="2 3">
    <name type="scientific">Hymenobacter monticola</name>
    <dbReference type="NCBI Taxonomy" id="1705399"/>
    <lineage>
        <taxon>Bacteria</taxon>
        <taxon>Pseudomonadati</taxon>
        <taxon>Bacteroidota</taxon>
        <taxon>Cytophagia</taxon>
        <taxon>Cytophagales</taxon>
        <taxon>Hymenobacteraceae</taxon>
        <taxon>Hymenobacter</taxon>
    </lineage>
</organism>
<dbReference type="EMBL" id="CP094534">
    <property type="protein sequence ID" value="UOE32754.1"/>
    <property type="molecule type" value="Genomic_DNA"/>
</dbReference>
<name>A0ABY4B1N9_9BACT</name>
<feature type="signal peptide" evidence="1">
    <location>
        <begin position="1"/>
        <end position="30"/>
    </location>
</feature>
<keyword evidence="1" id="KW-0732">Signal</keyword>
<proteinExistence type="predicted"/>
<dbReference type="RefSeq" id="WP_243511854.1">
    <property type="nucleotide sequence ID" value="NZ_CP094534.1"/>
</dbReference>
<dbReference type="InterPro" id="IPR011043">
    <property type="entry name" value="Gal_Oxase/kelch_b-propeller"/>
</dbReference>
<evidence type="ECO:0000313" key="2">
    <source>
        <dbReference type="EMBL" id="UOE32754.1"/>
    </source>
</evidence>
<dbReference type="SUPFAM" id="SSF50965">
    <property type="entry name" value="Galactose oxidase, central domain"/>
    <property type="match status" value="1"/>
</dbReference>
<protein>
    <submittedName>
        <fullName evidence="2">Uncharacterized protein</fullName>
    </submittedName>
</protein>
<keyword evidence="3" id="KW-1185">Reference proteome</keyword>
<sequence>MSFFTLPDSQIARIPAVGRLALASAGLALATLLPDAVRAQAPTWQDAFSGNSNQPTSGTSDANATAVDAAGNVYVAGSFSGQVTFGNIRLVSAGGQDTFVAKWDATAKTWTSVVRGGGTGIDACTAIAVSSVGGYHQRVRHGHFRQRHRGQHCRCCPGRGGGH</sequence>
<reference evidence="2 3" key="1">
    <citation type="submission" date="2022-03" db="EMBL/GenBank/DDBJ databases">
        <title>Hymenobactersp. isolated from the air.</title>
        <authorList>
            <person name="Won M."/>
            <person name="Kwon S.-W."/>
        </authorList>
    </citation>
    <scope>NUCLEOTIDE SEQUENCE [LARGE SCALE GENOMIC DNA]</scope>
    <source>
        <strain evidence="2 3">KACC 22596</strain>
    </source>
</reference>
<evidence type="ECO:0000256" key="1">
    <source>
        <dbReference type="SAM" id="SignalP"/>
    </source>
</evidence>
<dbReference type="Proteomes" id="UP000831390">
    <property type="component" value="Chromosome"/>
</dbReference>